<dbReference type="AlphaFoldDB" id="A0A0W0FUQ3"/>
<name>A0A0W0FUQ3_MONRR</name>
<reference evidence="1 2" key="1">
    <citation type="submission" date="2015-12" db="EMBL/GenBank/DDBJ databases">
        <title>Draft genome sequence of Moniliophthora roreri, the causal agent of frosty pod rot of cacao.</title>
        <authorList>
            <person name="Aime M.C."/>
            <person name="Diaz-Valderrama J.R."/>
            <person name="Kijpornyongpan T."/>
            <person name="Phillips-Mora W."/>
        </authorList>
    </citation>
    <scope>NUCLEOTIDE SEQUENCE [LARGE SCALE GENOMIC DNA]</scope>
    <source>
        <strain evidence="1 2">MCA 2952</strain>
    </source>
</reference>
<accession>A0A0W0FUQ3</accession>
<dbReference type="eggNOG" id="ENOG502RYTD">
    <property type="taxonomic scope" value="Eukaryota"/>
</dbReference>
<organism evidence="1 2">
    <name type="scientific">Moniliophthora roreri</name>
    <name type="common">Frosty pod rot fungus</name>
    <name type="synonym">Monilia roreri</name>
    <dbReference type="NCBI Taxonomy" id="221103"/>
    <lineage>
        <taxon>Eukaryota</taxon>
        <taxon>Fungi</taxon>
        <taxon>Dikarya</taxon>
        <taxon>Basidiomycota</taxon>
        <taxon>Agaricomycotina</taxon>
        <taxon>Agaricomycetes</taxon>
        <taxon>Agaricomycetidae</taxon>
        <taxon>Agaricales</taxon>
        <taxon>Marasmiineae</taxon>
        <taxon>Marasmiaceae</taxon>
        <taxon>Moniliophthora</taxon>
    </lineage>
</organism>
<gene>
    <name evidence="1" type="ORF">WG66_7295</name>
</gene>
<dbReference type="Proteomes" id="UP000054988">
    <property type="component" value="Unassembled WGS sequence"/>
</dbReference>
<evidence type="ECO:0000313" key="2">
    <source>
        <dbReference type="Proteomes" id="UP000054988"/>
    </source>
</evidence>
<sequence>MGTIIPMQKKGGLWQDTLPSSVEKLPVRTFTNQSLMVIIDGNEEHIGKLVQGIYYFYNGSKAKGKKWWIVVTVNPKMTWMPAEAPELLDVDLNNLALTEDTSEAKANAKTTFNTLRSAARMQPPEVRHTYDGDSAVLYFCDQQLCALVGNNGTF</sequence>
<proteinExistence type="predicted"/>
<dbReference type="EMBL" id="LATX01001605">
    <property type="protein sequence ID" value="KTB40129.1"/>
    <property type="molecule type" value="Genomic_DNA"/>
</dbReference>
<evidence type="ECO:0000313" key="1">
    <source>
        <dbReference type="EMBL" id="KTB40129.1"/>
    </source>
</evidence>
<comment type="caution">
    <text evidence="1">The sequence shown here is derived from an EMBL/GenBank/DDBJ whole genome shotgun (WGS) entry which is preliminary data.</text>
</comment>
<protein>
    <submittedName>
        <fullName evidence="1">Uncharacterized protein</fullName>
    </submittedName>
</protein>